<dbReference type="InterPro" id="IPR003593">
    <property type="entry name" value="AAA+_ATPase"/>
</dbReference>
<dbReference type="InterPro" id="IPR017871">
    <property type="entry name" value="ABC_transporter-like_CS"/>
</dbReference>
<keyword evidence="1" id="KW-0813">Transport</keyword>
<evidence type="ECO:0000313" key="5">
    <source>
        <dbReference type="EMBL" id="KJE25844.1"/>
    </source>
</evidence>
<keyword evidence="2" id="KW-0547">Nucleotide-binding</keyword>
<dbReference type="EMBL" id="JYBP01000003">
    <property type="protein sequence ID" value="KJE25844.1"/>
    <property type="molecule type" value="Genomic_DNA"/>
</dbReference>
<dbReference type="PATRIC" id="fig|1462.6.peg.3177"/>
<evidence type="ECO:0000256" key="1">
    <source>
        <dbReference type="ARBA" id="ARBA00022448"/>
    </source>
</evidence>
<dbReference type="InterPro" id="IPR003439">
    <property type="entry name" value="ABC_transporter-like_ATP-bd"/>
</dbReference>
<keyword evidence="3" id="KW-0067">ATP-binding</keyword>
<dbReference type="GO" id="GO:0005524">
    <property type="term" value="F:ATP binding"/>
    <property type="evidence" value="ECO:0007669"/>
    <property type="project" value="UniProtKB-KW"/>
</dbReference>
<sequence>MKAVVLSNVSKTIKAREVLRNINLELERGKIYGFVGPNGSGKTMLFRVISGLVKPSSGTVTVFGQTLHQDVSFPSDIAVLLEKPGFLEQYSGFDNLHFLAMIQNKIGEREVKEAIKRVGLDPHDKRPVKAYSLGMRQRLAIAQCIMEKPQLMLLDEPMNGLDEKSVDQVYEIIREENERGCTILLTSHHKVDIESLCHHVYSMNEGVITGMTTLRSK</sequence>
<dbReference type="InterPro" id="IPR027417">
    <property type="entry name" value="P-loop_NTPase"/>
</dbReference>
<dbReference type="RefSeq" id="WP_044732423.1">
    <property type="nucleotide sequence ID" value="NZ_JYBP01000003.1"/>
</dbReference>
<proteinExistence type="predicted"/>
<evidence type="ECO:0000313" key="6">
    <source>
        <dbReference type="Proteomes" id="UP000032522"/>
    </source>
</evidence>
<dbReference type="PROSITE" id="PS50893">
    <property type="entry name" value="ABC_TRANSPORTER_2"/>
    <property type="match status" value="1"/>
</dbReference>
<dbReference type="InterPro" id="IPR051782">
    <property type="entry name" value="ABC_Transporter_VariousFunc"/>
</dbReference>
<evidence type="ECO:0000256" key="3">
    <source>
        <dbReference type="ARBA" id="ARBA00022840"/>
    </source>
</evidence>
<reference evidence="5 6" key="1">
    <citation type="submission" date="2015-01" db="EMBL/GenBank/DDBJ databases">
        <authorList>
            <person name="Filippidou S."/>
            <person name="Jeanneret N."/>
            <person name="Russel-Delif L."/>
            <person name="Junier T."/>
            <person name="Wunderlin T."/>
            <person name="Molina V."/>
            <person name="Johnson S.L."/>
            <person name="Davenport K.W."/>
            <person name="Chain P.S."/>
            <person name="Dorador C."/>
            <person name="Junier P."/>
        </authorList>
    </citation>
    <scope>NUCLEOTIDE SEQUENCE [LARGE SCALE GENOMIC DNA]</scope>
    <source>
        <strain evidence="5 6">Et7/4</strain>
    </source>
</reference>
<feature type="domain" description="ABC transporter" evidence="4">
    <location>
        <begin position="4"/>
        <end position="217"/>
    </location>
</feature>
<dbReference type="PANTHER" id="PTHR42939:SF1">
    <property type="entry name" value="ABC TRANSPORTER ATP-BINDING PROTEIN ALBC-RELATED"/>
    <property type="match status" value="1"/>
</dbReference>
<dbReference type="Gene3D" id="3.40.50.300">
    <property type="entry name" value="P-loop containing nucleotide triphosphate hydrolases"/>
    <property type="match status" value="1"/>
</dbReference>
<comment type="caution">
    <text evidence="5">The sequence shown here is derived from an EMBL/GenBank/DDBJ whole genome shotgun (WGS) entry which is preliminary data.</text>
</comment>
<dbReference type="PROSITE" id="PS00211">
    <property type="entry name" value="ABC_TRANSPORTER_1"/>
    <property type="match status" value="1"/>
</dbReference>
<gene>
    <name evidence="5" type="ORF">LG52_2881</name>
</gene>
<dbReference type="CDD" id="cd03230">
    <property type="entry name" value="ABC_DR_subfamily_A"/>
    <property type="match status" value="1"/>
</dbReference>
<organism evidence="5 6">
    <name type="scientific">Geobacillus kaustophilus</name>
    <dbReference type="NCBI Taxonomy" id="1462"/>
    <lineage>
        <taxon>Bacteria</taxon>
        <taxon>Bacillati</taxon>
        <taxon>Bacillota</taxon>
        <taxon>Bacilli</taxon>
        <taxon>Bacillales</taxon>
        <taxon>Anoxybacillaceae</taxon>
        <taxon>Geobacillus</taxon>
        <taxon>Geobacillus thermoleovorans group</taxon>
    </lineage>
</organism>
<accession>A0A0D8BPB1</accession>
<evidence type="ECO:0000259" key="4">
    <source>
        <dbReference type="PROSITE" id="PS50893"/>
    </source>
</evidence>
<dbReference type="GO" id="GO:0016887">
    <property type="term" value="F:ATP hydrolysis activity"/>
    <property type="evidence" value="ECO:0007669"/>
    <property type="project" value="InterPro"/>
</dbReference>
<dbReference type="PANTHER" id="PTHR42939">
    <property type="entry name" value="ABC TRANSPORTER ATP-BINDING PROTEIN ALBC-RELATED"/>
    <property type="match status" value="1"/>
</dbReference>
<dbReference type="AlphaFoldDB" id="A0A0D8BPB1"/>
<dbReference type="SMART" id="SM00382">
    <property type="entry name" value="AAA"/>
    <property type="match status" value="1"/>
</dbReference>
<name>A0A0D8BPB1_GEOKU</name>
<dbReference type="Proteomes" id="UP000032522">
    <property type="component" value="Unassembled WGS sequence"/>
</dbReference>
<dbReference type="Pfam" id="PF00005">
    <property type="entry name" value="ABC_tran"/>
    <property type="match status" value="1"/>
</dbReference>
<dbReference type="OrthoDB" id="9804819at2"/>
<evidence type="ECO:0000256" key="2">
    <source>
        <dbReference type="ARBA" id="ARBA00022741"/>
    </source>
</evidence>
<protein>
    <submittedName>
        <fullName evidence="5">ABC transporter family protein</fullName>
    </submittedName>
</protein>
<dbReference type="SUPFAM" id="SSF52540">
    <property type="entry name" value="P-loop containing nucleoside triphosphate hydrolases"/>
    <property type="match status" value="1"/>
</dbReference>